<evidence type="ECO:0000256" key="3">
    <source>
        <dbReference type="ARBA" id="ARBA00023163"/>
    </source>
</evidence>
<keyword evidence="3" id="KW-0804">Transcription</keyword>
<dbReference type="PANTHER" id="PTHR30055:SF234">
    <property type="entry name" value="HTH-TYPE TRANSCRIPTIONAL REGULATOR BETI"/>
    <property type="match status" value="1"/>
</dbReference>
<proteinExistence type="predicted"/>
<dbReference type="EMBL" id="RJVO01000004">
    <property type="protein sequence ID" value="ROH89565.1"/>
    <property type="molecule type" value="Genomic_DNA"/>
</dbReference>
<dbReference type="Proteomes" id="UP000282106">
    <property type="component" value="Unassembled WGS sequence"/>
</dbReference>
<dbReference type="PROSITE" id="PS01081">
    <property type="entry name" value="HTH_TETR_1"/>
    <property type="match status" value="1"/>
</dbReference>
<evidence type="ECO:0000259" key="5">
    <source>
        <dbReference type="PROSITE" id="PS50977"/>
    </source>
</evidence>
<dbReference type="InterPro" id="IPR001647">
    <property type="entry name" value="HTH_TetR"/>
</dbReference>
<dbReference type="SUPFAM" id="SSF46689">
    <property type="entry name" value="Homeodomain-like"/>
    <property type="match status" value="1"/>
</dbReference>
<feature type="domain" description="HTH tetR-type" evidence="5">
    <location>
        <begin position="10"/>
        <end position="70"/>
    </location>
</feature>
<reference evidence="6 7" key="1">
    <citation type="submission" date="2018-10" db="EMBL/GenBank/DDBJ databases">
        <authorList>
            <person name="Chen W.-M."/>
        </authorList>
    </citation>
    <scope>NUCLEOTIDE SEQUENCE [LARGE SCALE GENOMIC DNA]</scope>
    <source>
        <strain evidence="6 7">THS-13</strain>
    </source>
</reference>
<keyword evidence="1" id="KW-0805">Transcription regulation</keyword>
<comment type="caution">
    <text evidence="6">The sequence shown here is derived from an EMBL/GenBank/DDBJ whole genome shotgun (WGS) entry which is preliminary data.</text>
</comment>
<dbReference type="Gene3D" id="1.10.357.10">
    <property type="entry name" value="Tetracycline Repressor, domain 2"/>
    <property type="match status" value="1"/>
</dbReference>
<dbReference type="InterPro" id="IPR009057">
    <property type="entry name" value="Homeodomain-like_sf"/>
</dbReference>
<evidence type="ECO:0000256" key="4">
    <source>
        <dbReference type="PROSITE-ProRule" id="PRU00335"/>
    </source>
</evidence>
<evidence type="ECO:0000313" key="6">
    <source>
        <dbReference type="EMBL" id="ROH89565.1"/>
    </source>
</evidence>
<evidence type="ECO:0000256" key="2">
    <source>
        <dbReference type="ARBA" id="ARBA00023125"/>
    </source>
</evidence>
<evidence type="ECO:0000256" key="1">
    <source>
        <dbReference type="ARBA" id="ARBA00023015"/>
    </source>
</evidence>
<name>A0A3N0VA23_9GAMM</name>
<dbReference type="Pfam" id="PF00440">
    <property type="entry name" value="TetR_N"/>
    <property type="match status" value="1"/>
</dbReference>
<dbReference type="InParanoid" id="A0A3N0VA23"/>
<dbReference type="InterPro" id="IPR023772">
    <property type="entry name" value="DNA-bd_HTH_TetR-type_CS"/>
</dbReference>
<sequence length="211" mass="23267">MARKPAHLQEDTLGTLRAHAFELFGRFGYEGVSIGDIAKGAKLSKGALYWHFPGKEALYLDCLKRLHDIFNEDVFAPMRQSPDGALGIVIMFQGLVRLFADPRIQHGVAGYWLIPSTPETAELIAAQRAFESESQKAIADALRRGVAAGQLDLGDDLEDMARAIISLIEAFVLPMRHLTPDEIRPLIGVLARTLFRAYAKGEQLTALVARI</sequence>
<dbReference type="PANTHER" id="PTHR30055">
    <property type="entry name" value="HTH-TYPE TRANSCRIPTIONAL REGULATOR RUTR"/>
    <property type="match status" value="1"/>
</dbReference>
<accession>A0A3N0VA23</accession>
<dbReference type="GO" id="GO:0000976">
    <property type="term" value="F:transcription cis-regulatory region binding"/>
    <property type="evidence" value="ECO:0007669"/>
    <property type="project" value="TreeGrafter"/>
</dbReference>
<dbReference type="RefSeq" id="WP_123211862.1">
    <property type="nucleotide sequence ID" value="NZ_RJVO01000004.1"/>
</dbReference>
<protein>
    <submittedName>
        <fullName evidence="6">TetR/AcrR family transcriptional regulator</fullName>
    </submittedName>
</protein>
<dbReference type="SUPFAM" id="SSF48498">
    <property type="entry name" value="Tetracyclin repressor-like, C-terminal domain"/>
    <property type="match status" value="1"/>
</dbReference>
<evidence type="ECO:0000313" key="7">
    <source>
        <dbReference type="Proteomes" id="UP000282106"/>
    </source>
</evidence>
<keyword evidence="7" id="KW-1185">Reference proteome</keyword>
<dbReference type="InterPro" id="IPR050109">
    <property type="entry name" value="HTH-type_TetR-like_transc_reg"/>
</dbReference>
<dbReference type="GO" id="GO:0003700">
    <property type="term" value="F:DNA-binding transcription factor activity"/>
    <property type="evidence" value="ECO:0007669"/>
    <property type="project" value="TreeGrafter"/>
</dbReference>
<feature type="DNA-binding region" description="H-T-H motif" evidence="4">
    <location>
        <begin position="33"/>
        <end position="52"/>
    </location>
</feature>
<dbReference type="PROSITE" id="PS50977">
    <property type="entry name" value="HTH_TETR_2"/>
    <property type="match status" value="1"/>
</dbReference>
<organism evidence="6 7">
    <name type="scientific">Stagnimonas aquatica</name>
    <dbReference type="NCBI Taxonomy" id="2689987"/>
    <lineage>
        <taxon>Bacteria</taxon>
        <taxon>Pseudomonadati</taxon>
        <taxon>Pseudomonadota</taxon>
        <taxon>Gammaproteobacteria</taxon>
        <taxon>Nevskiales</taxon>
        <taxon>Nevskiaceae</taxon>
        <taxon>Stagnimonas</taxon>
    </lineage>
</organism>
<dbReference type="PRINTS" id="PR00455">
    <property type="entry name" value="HTHTETR"/>
</dbReference>
<dbReference type="InterPro" id="IPR036271">
    <property type="entry name" value="Tet_transcr_reg_TetR-rel_C_sf"/>
</dbReference>
<keyword evidence="2 4" id="KW-0238">DNA-binding</keyword>
<dbReference type="AlphaFoldDB" id="A0A3N0VA23"/>
<gene>
    <name evidence="6" type="ORF">ED208_10575</name>
</gene>